<dbReference type="PANTHER" id="PTHR38591">
    <property type="entry name" value="HYDROLASE"/>
    <property type="match status" value="1"/>
</dbReference>
<dbReference type="PANTHER" id="PTHR38591:SF1">
    <property type="entry name" value="BLL1000 PROTEIN"/>
    <property type="match status" value="1"/>
</dbReference>
<keyword evidence="3" id="KW-1185">Reference proteome</keyword>
<dbReference type="Proteomes" id="UP000243084">
    <property type="component" value="Unassembled WGS sequence"/>
</dbReference>
<dbReference type="AlphaFoldDB" id="A0A1I5YJZ7"/>
<dbReference type="RefSeq" id="WP_092434865.1">
    <property type="nucleotide sequence ID" value="NZ_FOXM01000022.1"/>
</dbReference>
<dbReference type="PROSITE" id="PS51257">
    <property type="entry name" value="PROKAR_LIPOPROTEIN"/>
    <property type="match status" value="1"/>
</dbReference>
<sequence>MNARHALLLGALMLGACDQAPEPSAGFAGLGAEAAAFTQVERGRPLQFPADHGAHPGYRIEWWYVTANLSDAQGRDWGVQWTLFRSALRPGPDEPGWNSPNLWMGHAGLTSPFGHQSGETLARGGIGQAGVEAQPFRAWIDDWSLHSTAGEGLQHLQMQASGRDFRYRLQLDSDGPLVLHGEQGYSVKSGQGQASWYYSQPFYRVSGEIERAGQRYAVSGQAWLDREWSSQPLAADQKGWDWFSLHLDGGSKLMLFRVRQADGQHYRAGTWIAADGRSQALRGEQIQLDEQAWTRQANGRKVPTRWRVQVADHGVDVQVEAIQPRAWMGTSFPYWEGPVRLKGSPGGRGYLEMTGY</sequence>
<dbReference type="Pfam" id="PF07143">
    <property type="entry name" value="CrtC"/>
    <property type="match status" value="1"/>
</dbReference>
<dbReference type="SUPFAM" id="SSF159245">
    <property type="entry name" value="AttH-like"/>
    <property type="match status" value="1"/>
</dbReference>
<dbReference type="Pfam" id="PF17186">
    <property type="entry name" value="Lipocalin_9"/>
    <property type="match status" value="1"/>
</dbReference>
<evidence type="ECO:0000313" key="3">
    <source>
        <dbReference type="Proteomes" id="UP000243084"/>
    </source>
</evidence>
<gene>
    <name evidence="2" type="ORF">SAMN05216229_1227</name>
</gene>
<keyword evidence="2" id="KW-0378">Hydrolase</keyword>
<reference evidence="3" key="1">
    <citation type="submission" date="2016-10" db="EMBL/GenBank/DDBJ databases">
        <authorList>
            <person name="Varghese N."/>
            <person name="Submissions S."/>
        </authorList>
    </citation>
    <scope>NUCLEOTIDE SEQUENCE [LARGE SCALE GENOMIC DNA]</scope>
    <source>
        <strain evidence="3">JCM 18195</strain>
    </source>
</reference>
<name>A0A1I5YJZ7_9GAMM</name>
<feature type="domain" description="AttH" evidence="1">
    <location>
        <begin position="60"/>
        <end position="230"/>
    </location>
</feature>
<accession>A0A1I5YJZ7</accession>
<evidence type="ECO:0000313" key="2">
    <source>
        <dbReference type="EMBL" id="SFQ44435.1"/>
    </source>
</evidence>
<dbReference type="EMBL" id="FOXM01000022">
    <property type="protein sequence ID" value="SFQ44435.1"/>
    <property type="molecule type" value="Genomic_DNA"/>
</dbReference>
<dbReference type="InterPro" id="IPR023374">
    <property type="entry name" value="AttH-like_dom_sf"/>
</dbReference>
<dbReference type="Gene3D" id="2.40.370.10">
    <property type="entry name" value="AttH-like domain"/>
    <property type="match status" value="2"/>
</dbReference>
<dbReference type="GO" id="GO:0016787">
    <property type="term" value="F:hydrolase activity"/>
    <property type="evidence" value="ECO:0007669"/>
    <property type="project" value="UniProtKB-KW"/>
</dbReference>
<dbReference type="InterPro" id="IPR010791">
    <property type="entry name" value="AttH_dom"/>
</dbReference>
<protein>
    <submittedName>
        <fullName evidence="2">Predicted secreted hydrolase</fullName>
    </submittedName>
</protein>
<organism evidence="2 3">
    <name type="scientific">Geopseudomonas sagittaria</name>
    <dbReference type="NCBI Taxonomy" id="1135990"/>
    <lineage>
        <taxon>Bacteria</taxon>
        <taxon>Pseudomonadati</taxon>
        <taxon>Pseudomonadota</taxon>
        <taxon>Gammaproteobacteria</taxon>
        <taxon>Pseudomonadales</taxon>
        <taxon>Pseudomonadaceae</taxon>
        <taxon>Geopseudomonas</taxon>
    </lineage>
</organism>
<dbReference type="OrthoDB" id="9770826at2"/>
<evidence type="ECO:0000259" key="1">
    <source>
        <dbReference type="Pfam" id="PF07143"/>
    </source>
</evidence>
<proteinExistence type="predicted"/>